<feature type="transmembrane region" description="Helical" evidence="8">
    <location>
        <begin position="430"/>
        <end position="449"/>
    </location>
</feature>
<feature type="transmembrane region" description="Helical" evidence="8">
    <location>
        <begin position="205"/>
        <end position="230"/>
    </location>
</feature>
<dbReference type="InterPro" id="IPR003439">
    <property type="entry name" value="ABC_transporter-like_ATP-bd"/>
</dbReference>
<dbReference type="InterPro" id="IPR011527">
    <property type="entry name" value="ABC1_TM_dom"/>
</dbReference>
<dbReference type="Pfam" id="PF00005">
    <property type="entry name" value="ABC_tran"/>
    <property type="match status" value="1"/>
</dbReference>
<evidence type="ECO:0000256" key="3">
    <source>
        <dbReference type="ARBA" id="ARBA00022741"/>
    </source>
</evidence>
<comment type="function">
    <text evidence="7">Involved in beta-(1--&gt;2)glucan export. Transmembrane domains (TMD) form a pore in the inner membrane and the ATP-binding domain (NBD) is responsible for energy generation.</text>
</comment>
<dbReference type="EMBL" id="FNTI01000001">
    <property type="protein sequence ID" value="SEC42611.1"/>
    <property type="molecule type" value="Genomic_DNA"/>
</dbReference>
<keyword evidence="3" id="KW-0547">Nucleotide-binding</keyword>
<evidence type="ECO:0000259" key="9">
    <source>
        <dbReference type="PROSITE" id="PS50893"/>
    </source>
</evidence>
<feature type="transmembrane region" description="Helical" evidence="8">
    <location>
        <begin position="315"/>
        <end position="340"/>
    </location>
</feature>
<feature type="domain" description="ABC transporter" evidence="9">
    <location>
        <begin position="521"/>
        <end position="752"/>
    </location>
</feature>
<dbReference type="Proteomes" id="UP000183208">
    <property type="component" value="Unassembled WGS sequence"/>
</dbReference>
<feature type="transmembrane region" description="Helical" evidence="8">
    <location>
        <begin position="346"/>
        <end position="370"/>
    </location>
</feature>
<organism evidence="11 12">
    <name type="scientific">Bradyrhizobium lablabi</name>
    <dbReference type="NCBI Taxonomy" id="722472"/>
    <lineage>
        <taxon>Bacteria</taxon>
        <taxon>Pseudomonadati</taxon>
        <taxon>Pseudomonadota</taxon>
        <taxon>Alphaproteobacteria</taxon>
        <taxon>Hyphomicrobiales</taxon>
        <taxon>Nitrobacteraceae</taxon>
        <taxon>Bradyrhizobium</taxon>
    </lineage>
</organism>
<name>A0A1H4SFL5_9BRAD</name>
<dbReference type="SUPFAM" id="SSF90123">
    <property type="entry name" value="ABC transporter transmembrane region"/>
    <property type="match status" value="1"/>
</dbReference>
<dbReference type="RefSeq" id="WP_171944928.1">
    <property type="nucleotide sequence ID" value="NZ_FNTI01000001.1"/>
</dbReference>
<sequence>MTTHSDPGSPLVGANQTPASELIENPVHANLARLAAEFANVSDDLSCSPQESLISTINSIVHPETAAEACLAPTLALFGWAGEGRLIQEALPHFGRIDNVEALRSALSLLGYGTTRKFLKQSKIKSHSIPCLFTRDGTDITLIVDREPDGTLLAFDGKSTSWKTIEPGKQGGWAYFVWDQSVKTETVEPGASWLFSAIRQFKPTIVATLGFSLLGNLAALALPIFVICVYDLGIGTKSIDTVIMLAIGAGIVIATNLALRSVRARAMAYFGARIDALIGMKAFEVILNMPVSMVEAAPVGTQISRLKQFESMRDVFTGTLASSIVDIPFIFIFLIAIATWGGNLVWVPVSLIAAYVVLSAITIPVTRNYIRTISTAKQRRNILLHEIFTKRRAIRSLSAEHIWIARHRGLAQLISDQTHRAHRFNNAVQNMGELLVSIAGIATLGLGAVSVSRGSMTSGALIGTMALVWRVLSPLQSTYLSLPRLEQALQTFKQIDRLMKIRSERDVRAPRSFFRQFSGKISLQRLAFRYAQSQEAVLRGVQLEIKPGEMIAITGASGVGKTTLLRLIAGLYPPSLGAVLVDGMDLRQIDPTEWRSQIAFLPETTNFFYGTLAQNIRLSRPDASDAQIVRALKEMGLDSEEQLMGEGIERRLTAADIENFSDALKQRLALARCFIKDAPVYLLDNPAASLDTASELHLLKKLAALKGRATVLFTTFRPSHMRLADRVILLKDGQVLLDGPPDRVLERISAAA</sequence>
<dbReference type="Pfam" id="PF00664">
    <property type="entry name" value="ABC_membrane"/>
    <property type="match status" value="1"/>
</dbReference>
<dbReference type="InterPro" id="IPR027417">
    <property type="entry name" value="P-loop_NTPase"/>
</dbReference>
<feature type="domain" description="ABC transmembrane type-1" evidence="10">
    <location>
        <begin position="206"/>
        <end position="487"/>
    </location>
</feature>
<keyword evidence="5 8" id="KW-1133">Transmembrane helix</keyword>
<keyword evidence="4 11" id="KW-0067">ATP-binding</keyword>
<evidence type="ECO:0000313" key="11">
    <source>
        <dbReference type="EMBL" id="SEC42611.1"/>
    </source>
</evidence>
<dbReference type="GO" id="GO:0005524">
    <property type="term" value="F:ATP binding"/>
    <property type="evidence" value="ECO:0007669"/>
    <property type="project" value="UniProtKB-KW"/>
</dbReference>
<accession>A0A1H4SFL5</accession>
<dbReference type="Gene3D" id="3.40.50.300">
    <property type="entry name" value="P-loop containing nucleotide triphosphate hydrolases"/>
    <property type="match status" value="1"/>
</dbReference>
<evidence type="ECO:0000256" key="2">
    <source>
        <dbReference type="ARBA" id="ARBA00022692"/>
    </source>
</evidence>
<evidence type="ECO:0000313" key="12">
    <source>
        <dbReference type="Proteomes" id="UP000183208"/>
    </source>
</evidence>
<evidence type="ECO:0000256" key="8">
    <source>
        <dbReference type="SAM" id="Phobius"/>
    </source>
</evidence>
<evidence type="ECO:0000256" key="5">
    <source>
        <dbReference type="ARBA" id="ARBA00022989"/>
    </source>
</evidence>
<dbReference type="GO" id="GO:0005886">
    <property type="term" value="C:plasma membrane"/>
    <property type="evidence" value="ECO:0007669"/>
    <property type="project" value="UniProtKB-SubCell"/>
</dbReference>
<dbReference type="SUPFAM" id="SSF52540">
    <property type="entry name" value="P-loop containing nucleoside triphosphate hydrolases"/>
    <property type="match status" value="1"/>
</dbReference>
<dbReference type="PANTHER" id="PTHR24221:SF248">
    <property type="entry name" value="ABC TRANSPORTER TRANSMEMBRANE REGION"/>
    <property type="match status" value="1"/>
</dbReference>
<evidence type="ECO:0000259" key="10">
    <source>
        <dbReference type="PROSITE" id="PS50929"/>
    </source>
</evidence>
<comment type="subcellular location">
    <subcellularLocation>
        <location evidence="1">Cell membrane</location>
        <topology evidence="1">Multi-pass membrane protein</topology>
    </subcellularLocation>
</comment>
<dbReference type="Gene3D" id="1.20.1560.10">
    <property type="entry name" value="ABC transporter type 1, transmembrane domain"/>
    <property type="match status" value="1"/>
</dbReference>
<keyword evidence="6 8" id="KW-0472">Membrane</keyword>
<dbReference type="InterPro" id="IPR003593">
    <property type="entry name" value="AAA+_ATPase"/>
</dbReference>
<dbReference type="PANTHER" id="PTHR24221">
    <property type="entry name" value="ATP-BINDING CASSETTE SUB-FAMILY B"/>
    <property type="match status" value="1"/>
</dbReference>
<dbReference type="InterPro" id="IPR039421">
    <property type="entry name" value="Type_1_exporter"/>
</dbReference>
<dbReference type="PROSITE" id="PS50893">
    <property type="entry name" value="ABC_TRANSPORTER_2"/>
    <property type="match status" value="1"/>
</dbReference>
<keyword evidence="2 8" id="KW-0812">Transmembrane</keyword>
<dbReference type="InterPro" id="IPR036640">
    <property type="entry name" value="ABC1_TM_sf"/>
</dbReference>
<dbReference type="GO" id="GO:0034040">
    <property type="term" value="F:ATPase-coupled lipid transmembrane transporter activity"/>
    <property type="evidence" value="ECO:0007669"/>
    <property type="project" value="TreeGrafter"/>
</dbReference>
<evidence type="ECO:0000256" key="1">
    <source>
        <dbReference type="ARBA" id="ARBA00004651"/>
    </source>
</evidence>
<protein>
    <submittedName>
        <fullName evidence="11">ATP-binding cassette, subfamily C/ATP-binding cassette, subfamily C, LapB</fullName>
    </submittedName>
</protein>
<feature type="transmembrane region" description="Helical" evidence="8">
    <location>
        <begin position="242"/>
        <end position="259"/>
    </location>
</feature>
<evidence type="ECO:0000256" key="6">
    <source>
        <dbReference type="ARBA" id="ARBA00023136"/>
    </source>
</evidence>
<evidence type="ECO:0000256" key="7">
    <source>
        <dbReference type="ARBA" id="ARBA00024722"/>
    </source>
</evidence>
<evidence type="ECO:0000256" key="4">
    <source>
        <dbReference type="ARBA" id="ARBA00022840"/>
    </source>
</evidence>
<dbReference type="PROSITE" id="PS50929">
    <property type="entry name" value="ABC_TM1F"/>
    <property type="match status" value="1"/>
</dbReference>
<proteinExistence type="predicted"/>
<dbReference type="AlphaFoldDB" id="A0A1H4SFL5"/>
<dbReference type="GO" id="GO:0016887">
    <property type="term" value="F:ATP hydrolysis activity"/>
    <property type="evidence" value="ECO:0007669"/>
    <property type="project" value="InterPro"/>
</dbReference>
<reference evidence="11 12" key="1">
    <citation type="submission" date="2016-10" db="EMBL/GenBank/DDBJ databases">
        <authorList>
            <person name="de Groot N.N."/>
        </authorList>
    </citation>
    <scope>NUCLEOTIDE SEQUENCE [LARGE SCALE GENOMIC DNA]</scope>
    <source>
        <strain evidence="11 12">GAS522</strain>
    </source>
</reference>
<dbReference type="SMART" id="SM00382">
    <property type="entry name" value="AAA"/>
    <property type="match status" value="1"/>
</dbReference>
<dbReference type="GO" id="GO:0140359">
    <property type="term" value="F:ABC-type transporter activity"/>
    <property type="evidence" value="ECO:0007669"/>
    <property type="project" value="InterPro"/>
</dbReference>
<gene>
    <name evidence="11" type="ORF">SAMN05444171_1376</name>
</gene>